<feature type="active site" description="O-(5'-phospho-DNA)-serine intermediate" evidence="4 5">
    <location>
        <position position="18"/>
    </location>
</feature>
<dbReference type="InterPro" id="IPR050639">
    <property type="entry name" value="SSR_resolvase"/>
</dbReference>
<dbReference type="SUPFAM" id="SSF53041">
    <property type="entry name" value="Resolvase-like"/>
    <property type="match status" value="1"/>
</dbReference>
<dbReference type="PANTHER" id="PTHR30461">
    <property type="entry name" value="DNA-INVERTASE FROM LAMBDOID PROPHAGE"/>
    <property type="match status" value="1"/>
</dbReference>
<dbReference type="InterPro" id="IPR036162">
    <property type="entry name" value="Resolvase-like_N_sf"/>
</dbReference>
<accession>A0AAC9FGT0</accession>
<keyword evidence="3" id="KW-0233">DNA recombination</keyword>
<dbReference type="InterPro" id="IPR038109">
    <property type="entry name" value="DNA_bind_recomb_sf"/>
</dbReference>
<dbReference type="PANTHER" id="PTHR30461:SF23">
    <property type="entry name" value="DNA RECOMBINASE-RELATED"/>
    <property type="match status" value="1"/>
</dbReference>
<dbReference type="AlphaFoldDB" id="A0AAC9FGT0"/>
<keyword evidence="9" id="KW-1185">Reference proteome</keyword>
<dbReference type="SMART" id="SM00857">
    <property type="entry name" value="Resolvase"/>
    <property type="match status" value="1"/>
</dbReference>
<evidence type="ECO:0000256" key="1">
    <source>
        <dbReference type="ARBA" id="ARBA00022908"/>
    </source>
</evidence>
<evidence type="ECO:0000256" key="4">
    <source>
        <dbReference type="PIRSR" id="PIRSR606118-50"/>
    </source>
</evidence>
<sequence length="381" mass="41855">MKGVAGLASRAAIYVRVSTARQVEPPLSIPDQKKQAEAFCVLKGYHVVEIFEERGASAVTDRRPQFRRMMEMASWTPAPFDLIIVHSYSRFFRDQFELEANIRALAKNGVKLVSITQMIGDDPMAEMMRHIIGLFDEYQSKETGKHVRRAQRENARQGFWNGSVPPVGYRAVVVEKRGLASKRRLEIDPLHADTIRLIYRLSLGRGGPGPLGVARIAAYLNDRKIPASGGGYWGLAAVYRVLRRRLYTGELVYDSRGLAAQAGAKDEIIRTAVPPIIDCETFDAVQALLDRRGGISLRVPGRRTQYLLKDLVYCGKCGARLYGAVGGSGYKSYVCVSVRARGVISGVGDGVFRGGACPTPECGVAGGHRVHRYGGVCTLQP</sequence>
<evidence type="ECO:0000313" key="9">
    <source>
        <dbReference type="Proteomes" id="UP000076088"/>
    </source>
</evidence>
<keyword evidence="2" id="KW-0238">DNA-binding</keyword>
<protein>
    <submittedName>
        <fullName evidence="8">Resolvase</fullName>
    </submittedName>
</protein>
<keyword evidence="1" id="KW-0229">DNA integration</keyword>
<dbReference type="Pfam" id="PF07508">
    <property type="entry name" value="Recombinase"/>
    <property type="match status" value="1"/>
</dbReference>
<dbReference type="Gene3D" id="3.40.50.1390">
    <property type="entry name" value="Resolvase, N-terminal catalytic domain"/>
    <property type="match status" value="1"/>
</dbReference>
<evidence type="ECO:0000256" key="2">
    <source>
        <dbReference type="ARBA" id="ARBA00023125"/>
    </source>
</evidence>
<gene>
    <name evidence="8" type="ORF">ATM17_22855</name>
</gene>
<dbReference type="Gene3D" id="3.90.1750.20">
    <property type="entry name" value="Putative Large Serine Recombinase, Chain B, Domain 2"/>
    <property type="match status" value="1"/>
</dbReference>
<dbReference type="GO" id="GO:0003677">
    <property type="term" value="F:DNA binding"/>
    <property type="evidence" value="ECO:0007669"/>
    <property type="project" value="UniProtKB-KW"/>
</dbReference>
<organism evidence="8 9">
    <name type="scientific">Sphingopyxis macrogoltabida</name>
    <name type="common">Sphingomonas macrogoltabidus</name>
    <dbReference type="NCBI Taxonomy" id="33050"/>
    <lineage>
        <taxon>Bacteria</taxon>
        <taxon>Pseudomonadati</taxon>
        <taxon>Pseudomonadota</taxon>
        <taxon>Alphaproteobacteria</taxon>
        <taxon>Sphingomonadales</taxon>
        <taxon>Sphingomonadaceae</taxon>
        <taxon>Sphingopyxis</taxon>
    </lineage>
</organism>
<evidence type="ECO:0000259" key="6">
    <source>
        <dbReference type="PROSITE" id="PS51736"/>
    </source>
</evidence>
<evidence type="ECO:0000313" key="8">
    <source>
        <dbReference type="EMBL" id="AMU91856.1"/>
    </source>
</evidence>
<dbReference type="InterPro" id="IPR006118">
    <property type="entry name" value="Recombinase_CS"/>
</dbReference>
<dbReference type="GO" id="GO:0015074">
    <property type="term" value="P:DNA integration"/>
    <property type="evidence" value="ECO:0007669"/>
    <property type="project" value="UniProtKB-KW"/>
</dbReference>
<evidence type="ECO:0000256" key="5">
    <source>
        <dbReference type="PROSITE-ProRule" id="PRU10137"/>
    </source>
</evidence>
<dbReference type="PROSITE" id="PS51737">
    <property type="entry name" value="RECOMBINASE_DNA_BIND"/>
    <property type="match status" value="1"/>
</dbReference>
<dbReference type="InterPro" id="IPR006119">
    <property type="entry name" value="Resolv_N"/>
</dbReference>
<feature type="domain" description="Resolvase/invertase-type recombinase catalytic" evidence="6">
    <location>
        <begin position="10"/>
        <end position="162"/>
    </location>
</feature>
<dbReference type="EMBL" id="CP013344">
    <property type="protein sequence ID" value="AMU91856.1"/>
    <property type="molecule type" value="Genomic_DNA"/>
</dbReference>
<dbReference type="KEGG" id="smaz:LH19_22305"/>
<dbReference type="RefSeq" id="WP_082396023.1">
    <property type="nucleotide sequence ID" value="NZ_CP009429.1"/>
</dbReference>
<evidence type="ECO:0000259" key="7">
    <source>
        <dbReference type="PROSITE" id="PS51737"/>
    </source>
</evidence>
<dbReference type="Proteomes" id="UP000076088">
    <property type="component" value="Chromosome"/>
</dbReference>
<dbReference type="GO" id="GO:0000150">
    <property type="term" value="F:DNA strand exchange activity"/>
    <property type="evidence" value="ECO:0007669"/>
    <property type="project" value="InterPro"/>
</dbReference>
<reference evidence="9" key="1">
    <citation type="submission" date="2015-11" db="EMBL/GenBank/DDBJ databases">
        <title>Complete genome sequence of a polyethylene-glycol degrader Sphingopyxis macrogoltabida 203N (NBRC 111659).</title>
        <authorList>
            <person name="Yoshiyuki O."/>
            <person name="Shouta N."/>
            <person name="Nagata Y."/>
            <person name="Numata M."/>
            <person name="Tsuchikane K."/>
            <person name="Hosoyama A."/>
            <person name="Yamazoe A."/>
            <person name="Tsuda M."/>
            <person name="Fujita N."/>
            <person name="Kawai F."/>
        </authorList>
    </citation>
    <scope>NUCLEOTIDE SEQUENCE [LARGE SCALE GENOMIC DNA]</scope>
    <source>
        <strain evidence="9">203N</strain>
    </source>
</reference>
<dbReference type="PROSITE" id="PS51736">
    <property type="entry name" value="RECOMBINASES_3"/>
    <property type="match status" value="1"/>
</dbReference>
<dbReference type="PROSITE" id="PS00397">
    <property type="entry name" value="RECOMBINASES_1"/>
    <property type="match status" value="1"/>
</dbReference>
<proteinExistence type="predicted"/>
<dbReference type="CDD" id="cd00338">
    <property type="entry name" value="Ser_Recombinase"/>
    <property type="match status" value="1"/>
</dbReference>
<name>A0AAC9FGT0_SPHMC</name>
<dbReference type="Pfam" id="PF00239">
    <property type="entry name" value="Resolvase"/>
    <property type="match status" value="1"/>
</dbReference>
<feature type="domain" description="Recombinase" evidence="7">
    <location>
        <begin position="166"/>
        <end position="295"/>
    </location>
</feature>
<evidence type="ECO:0000256" key="3">
    <source>
        <dbReference type="ARBA" id="ARBA00023172"/>
    </source>
</evidence>
<reference evidence="8 9" key="2">
    <citation type="journal article" date="2016" name="Genome Announc.">
        <title>Complete Genome Sequence of Sphingopyxis macrogoltabida Strain 203N (NBRC 111659), a Polyethylene Glycol Degrader.</title>
        <authorList>
            <person name="Ohtsubo Y."/>
            <person name="Nonoyama S."/>
            <person name="Nagata Y."/>
            <person name="Numata M."/>
            <person name="Tsuchikane K."/>
            <person name="Hosoyama A."/>
            <person name="Yamazoe A."/>
            <person name="Tsuda M."/>
            <person name="Fujita N."/>
            <person name="Kawai F."/>
        </authorList>
    </citation>
    <scope>NUCLEOTIDE SEQUENCE [LARGE SCALE GENOMIC DNA]</scope>
    <source>
        <strain evidence="8 9">203N</strain>
    </source>
</reference>
<dbReference type="InterPro" id="IPR011109">
    <property type="entry name" value="DNA_bind_recombinase_dom"/>
</dbReference>